<sequence>MDLSFRHRSKEASHSSIVSIPQHAPGPVPTSPSTMATTLLILKSWLSTVTQRHLLGGSPGCELEPQVLFSWIISCHLSRHLCLNCHPLGEVSPTILSNVIFSRLLSRFSTDFHLALIKIKSLHFTLLCLPPLPAAIVEASRTLFGLPPPASLPLSTVCCTL</sequence>
<reference evidence="2" key="5">
    <citation type="journal article" date="2002" name="Nature">
        <title>Analysis of the mouse transcriptome based on functional annotation of 60,770 full-length cDNAs.</title>
        <authorList>
            <consortium name="The FANTOM Consortium and the RIKEN Genome Exploration Research Group Phase I and II Team"/>
        </authorList>
    </citation>
    <scope>NUCLEOTIDE SEQUENCE</scope>
    <source>
        <strain evidence="2">C57BL/6J</strain>
        <tissue evidence="2">Cerebellum</tissue>
    </source>
</reference>
<reference evidence="2" key="2">
    <citation type="journal article" date="2000" name="Genome Res.">
        <title>Normalization and subtraction of cap-trapper-selected cDNAs to prepare full-length cDNA libraries for rapid discovery of new genes.</title>
        <authorList>
            <person name="Carninci P."/>
            <person name="Shibata Y."/>
            <person name="Hayatsu N."/>
            <person name="Sugahara Y."/>
            <person name="Shibata K."/>
            <person name="Itoh M."/>
            <person name="Konno H."/>
            <person name="Okazaki Y."/>
            <person name="Muramatsu M."/>
            <person name="Hayashizaki Y."/>
        </authorList>
    </citation>
    <scope>NUCLEOTIDE SEQUENCE</scope>
    <source>
        <strain evidence="2">C57BL/6J</strain>
        <tissue evidence="2">Cerebellum</tissue>
    </source>
</reference>
<reference evidence="2" key="7">
    <citation type="journal article" date="2005" name="Science">
        <title>The Transcriptional Landscape of the Mammalian Genome.</title>
        <authorList>
            <consortium name="The FANTOM Consortium"/>
            <consortium name="Riken Genome Exploration Research Group and Genome Science Group (Genome Network Project Core Group)"/>
        </authorList>
    </citation>
    <scope>NUCLEOTIDE SEQUENCE</scope>
    <source>
        <strain evidence="2">C57BL/6J</strain>
        <tissue evidence="2">Cerebellum</tissue>
    </source>
</reference>
<feature type="region of interest" description="Disordered" evidence="1">
    <location>
        <begin position="1"/>
        <end position="31"/>
    </location>
</feature>
<gene>
    <name evidence="3" type="primary">Gm10610</name>
</gene>
<name>Q8C4H5_MOUSE</name>
<proteinExistence type="evidence at transcript level"/>
<organism evidence="2">
    <name type="scientific">Mus musculus</name>
    <name type="common">Mouse</name>
    <dbReference type="NCBI Taxonomy" id="10090"/>
    <lineage>
        <taxon>Eukaryota</taxon>
        <taxon>Metazoa</taxon>
        <taxon>Chordata</taxon>
        <taxon>Craniata</taxon>
        <taxon>Vertebrata</taxon>
        <taxon>Euteleostomi</taxon>
        <taxon>Mammalia</taxon>
        <taxon>Eutheria</taxon>
        <taxon>Euarchontoglires</taxon>
        <taxon>Glires</taxon>
        <taxon>Rodentia</taxon>
        <taxon>Myomorpha</taxon>
        <taxon>Muroidea</taxon>
        <taxon>Muridae</taxon>
        <taxon>Murinae</taxon>
        <taxon>Mus</taxon>
        <taxon>Mus</taxon>
    </lineage>
</organism>
<reference evidence="2" key="3">
    <citation type="journal article" date="2000" name="Genome Res.">
        <title>RIKEN integrated sequence analysis (RISA) system--384-format sequencing pipeline with 384 multicapillary sequencer.</title>
        <authorList>
            <person name="Shibata K."/>
            <person name="Itoh M."/>
            <person name="Aizawa K."/>
            <person name="Nagaoka S."/>
            <person name="Sasaki N."/>
            <person name="Carninci P."/>
            <person name="Konno H."/>
            <person name="Akiyama J."/>
            <person name="Nishi K."/>
            <person name="Kitsunai T."/>
            <person name="Tashiro H."/>
            <person name="Itoh M."/>
            <person name="Sumi N."/>
            <person name="Ishii Y."/>
            <person name="Nakamura S."/>
            <person name="Hazama M."/>
            <person name="Nishine T."/>
            <person name="Harada A."/>
            <person name="Yamamoto R."/>
            <person name="Matsumoto H."/>
            <person name="Sakaguchi S."/>
            <person name="Ikegami T."/>
            <person name="Kashiwagi K."/>
            <person name="Fujiwake S."/>
            <person name="Inoue K."/>
            <person name="Togawa Y."/>
            <person name="Izawa M."/>
            <person name="Ohara E."/>
            <person name="Watahiki M."/>
            <person name="Yoneda Y."/>
            <person name="Ishikawa T."/>
            <person name="Ozawa K."/>
            <person name="Tanaka T."/>
            <person name="Matsuura S."/>
            <person name="Kawai J."/>
            <person name="Okazaki Y."/>
            <person name="Muramatsu M."/>
            <person name="Inoue Y."/>
            <person name="Kira A."/>
            <person name="Hayashizaki Y."/>
        </authorList>
    </citation>
    <scope>NUCLEOTIDE SEQUENCE</scope>
    <source>
        <strain evidence="2">C57BL/6J</strain>
        <tissue evidence="2">Cerebellum</tissue>
    </source>
</reference>
<accession>Q8C4H5</accession>
<evidence type="ECO:0000313" key="3">
    <source>
        <dbReference type="MGI" id="MGI:3642045"/>
    </source>
</evidence>
<dbReference type="MGI" id="MGI:3642045">
    <property type="gene designation" value="Gm10610"/>
</dbReference>
<dbReference type="AlphaFoldDB" id="Q8C4H5"/>
<reference evidence="2" key="4">
    <citation type="journal article" date="2001" name="Nature">
        <title>Functional annotation of a full-length mouse cDNA collection.</title>
        <authorList>
            <consortium name="The RIKEN Genome Exploration Research Group Phase II Team and the FANTOM Consortium"/>
        </authorList>
    </citation>
    <scope>NUCLEOTIDE SEQUENCE</scope>
    <source>
        <strain evidence="2">C57BL/6J</strain>
        <tissue evidence="2">Cerebellum</tissue>
    </source>
</reference>
<evidence type="ECO:0000256" key="1">
    <source>
        <dbReference type="SAM" id="MobiDB-lite"/>
    </source>
</evidence>
<dbReference type="EMBL" id="AK082155">
    <property type="protein sequence ID" value="BAC38425.1"/>
    <property type="molecule type" value="mRNA"/>
</dbReference>
<reference evidence="2" key="6">
    <citation type="submission" date="2002-04" db="EMBL/GenBank/DDBJ databases">
        <authorList>
            <person name="Adachi J."/>
            <person name="Aizawa K."/>
            <person name="Akimura T."/>
            <person name="Arakawa T."/>
            <person name="Bono H."/>
            <person name="Carninci P."/>
            <person name="Fukuda S."/>
            <person name="Furuno M."/>
            <person name="Hanagaki T."/>
            <person name="Hara A."/>
            <person name="Hashizume W."/>
            <person name="Hayashida K."/>
            <person name="Hayatsu N."/>
            <person name="Hiramoto K."/>
            <person name="Hiraoka T."/>
            <person name="Hirozane T."/>
            <person name="Hori F."/>
            <person name="Imotani K."/>
            <person name="Ishii Y."/>
            <person name="Itoh M."/>
            <person name="Kagawa I."/>
            <person name="Kasukawa T."/>
            <person name="Katoh H."/>
            <person name="Kawai J."/>
            <person name="Kojima Y."/>
            <person name="Kondo S."/>
            <person name="Konno H."/>
            <person name="Kouda M."/>
            <person name="Koya S."/>
            <person name="Kurihara C."/>
            <person name="Matsuyama T."/>
            <person name="Miyazaki A."/>
            <person name="Murata M."/>
            <person name="Nakamura M."/>
            <person name="Nishi K."/>
            <person name="Nomura K."/>
            <person name="Numazaki R."/>
            <person name="Ohno M."/>
            <person name="Ohsato N."/>
            <person name="Okazaki Y."/>
            <person name="Saito R."/>
            <person name="Saitoh H."/>
            <person name="Sakai C."/>
            <person name="Sakai K."/>
            <person name="Sakazume N."/>
            <person name="Sano H."/>
            <person name="Sasaki D."/>
            <person name="Shibata K."/>
            <person name="Shinagawa A."/>
            <person name="Shiraki T."/>
            <person name="Sogabe Y."/>
            <person name="Tagami M."/>
            <person name="Tagawa A."/>
            <person name="Takahashi F."/>
            <person name="Takaku-Akahira S."/>
            <person name="Takeda Y."/>
            <person name="Tanaka T."/>
            <person name="Tomaru A."/>
            <person name="Toya T."/>
            <person name="Yasunishi A."/>
            <person name="Muramatsu M."/>
            <person name="Hayashizaki Y."/>
        </authorList>
    </citation>
    <scope>NUCLEOTIDE SEQUENCE</scope>
    <source>
        <strain evidence="2">C57BL/6J</strain>
        <tissue evidence="2">Cerebellum</tissue>
    </source>
</reference>
<reference evidence="2" key="1">
    <citation type="journal article" date="1999" name="Methods Enzymol.">
        <title>High-efficiency full-length cDNA cloning.</title>
        <authorList>
            <person name="Carninci P."/>
            <person name="Hayashizaki Y."/>
        </authorList>
    </citation>
    <scope>NUCLEOTIDE SEQUENCE</scope>
    <source>
        <strain evidence="2">C57BL/6J</strain>
        <tissue evidence="2">Cerebellum</tissue>
    </source>
</reference>
<evidence type="ECO:0000313" key="2">
    <source>
        <dbReference type="EMBL" id="BAC38425.1"/>
    </source>
</evidence>
<reference evidence="2" key="8">
    <citation type="journal article" date="2005" name="Science">
        <title>Antisense Transcription in the Mammalian Transcriptome.</title>
        <authorList>
            <consortium name="RIKEN Genome Exploration Research Group and Genome Science Group (Genome Network Project Core Group) and the FANTOM Consortium"/>
        </authorList>
    </citation>
    <scope>NUCLEOTIDE SEQUENCE</scope>
    <source>
        <strain evidence="2">C57BL/6J</strain>
        <tissue evidence="2">Cerebellum</tissue>
    </source>
</reference>
<protein>
    <submittedName>
        <fullName evidence="2">Uncharacterized protein</fullName>
    </submittedName>
</protein>
<dbReference type="HOGENOM" id="CLU_1643151_0_0_1"/>
<dbReference type="AGR" id="MGI:3642045"/>